<dbReference type="OrthoDB" id="6775274at2759"/>
<feature type="non-terminal residue" evidence="2">
    <location>
        <position position="1"/>
    </location>
</feature>
<dbReference type="Gene3D" id="3.60.10.10">
    <property type="entry name" value="Endonuclease/exonuclease/phosphatase"/>
    <property type="match status" value="1"/>
</dbReference>
<dbReference type="RefSeq" id="XP_002788468.1">
    <property type="nucleotide sequence ID" value="XM_002788422.1"/>
</dbReference>
<reference evidence="2 3" key="1">
    <citation type="submission" date="2008-07" db="EMBL/GenBank/DDBJ databases">
        <authorList>
            <person name="El-Sayed N."/>
            <person name="Caler E."/>
            <person name="Inman J."/>
            <person name="Amedeo P."/>
            <person name="Hass B."/>
            <person name="Wortman J."/>
        </authorList>
    </citation>
    <scope>NUCLEOTIDE SEQUENCE [LARGE SCALE GENOMIC DNA]</scope>
    <source>
        <strain evidence="3">ATCC 50983 / TXsc</strain>
    </source>
</reference>
<gene>
    <name evidence="2" type="ORF">Pmar_PMAR010856</name>
</gene>
<evidence type="ECO:0000259" key="1">
    <source>
        <dbReference type="Pfam" id="PF14529"/>
    </source>
</evidence>
<protein>
    <recommendedName>
        <fullName evidence="1">Endonuclease/exonuclease/phosphatase domain-containing protein</fullName>
    </recommendedName>
</protein>
<keyword evidence="3" id="KW-1185">Reference proteome</keyword>
<evidence type="ECO:0000313" key="3">
    <source>
        <dbReference type="Proteomes" id="UP000007800"/>
    </source>
</evidence>
<dbReference type="SUPFAM" id="SSF56219">
    <property type="entry name" value="DNase I-like"/>
    <property type="match status" value="1"/>
</dbReference>
<name>C5K5H9_PERM5</name>
<dbReference type="GO" id="GO:0003824">
    <property type="term" value="F:catalytic activity"/>
    <property type="evidence" value="ECO:0007669"/>
    <property type="project" value="InterPro"/>
</dbReference>
<evidence type="ECO:0000313" key="2">
    <source>
        <dbReference type="EMBL" id="EER20264.1"/>
    </source>
</evidence>
<dbReference type="GeneID" id="9053808"/>
<feature type="non-terminal residue" evidence="2">
    <location>
        <position position="134"/>
    </location>
</feature>
<dbReference type="InterPro" id="IPR005135">
    <property type="entry name" value="Endo/exonuclease/phosphatase"/>
</dbReference>
<dbReference type="EMBL" id="GG670625">
    <property type="protein sequence ID" value="EER20264.1"/>
    <property type="molecule type" value="Genomic_DNA"/>
</dbReference>
<dbReference type="InterPro" id="IPR036691">
    <property type="entry name" value="Endo/exonu/phosph_ase_sf"/>
</dbReference>
<dbReference type="Proteomes" id="UP000007800">
    <property type="component" value="Unassembled WGS sequence"/>
</dbReference>
<feature type="domain" description="Endonuclease/exonuclease/phosphatase" evidence="1">
    <location>
        <begin position="44"/>
        <end position="133"/>
    </location>
</feature>
<dbReference type="AlphaFoldDB" id="C5K5H9"/>
<sequence>KGSGAQESRPRAAILVPPETPVKTIVSGVDFVALDVLLGDRWLTCISIYIPVDTEPAEILERVSQEVLLSRRSEGIVAGADTNSASALWHSKTSQVPSRMRGRGETVELFLSKFDLEVINGNKETPSFQNARGD</sequence>
<accession>C5K5H9</accession>
<dbReference type="InParanoid" id="C5K5H9"/>
<organism evidence="3">
    <name type="scientific">Perkinsus marinus (strain ATCC 50983 / TXsc)</name>
    <dbReference type="NCBI Taxonomy" id="423536"/>
    <lineage>
        <taxon>Eukaryota</taxon>
        <taxon>Sar</taxon>
        <taxon>Alveolata</taxon>
        <taxon>Perkinsozoa</taxon>
        <taxon>Perkinsea</taxon>
        <taxon>Perkinsida</taxon>
        <taxon>Perkinsidae</taxon>
        <taxon>Perkinsus</taxon>
    </lineage>
</organism>
<dbReference type="Pfam" id="PF14529">
    <property type="entry name" value="Exo_endo_phos_2"/>
    <property type="match status" value="1"/>
</dbReference>
<proteinExistence type="predicted"/>